<dbReference type="Proteomes" id="UP000190744">
    <property type="component" value="Unassembled WGS sequence"/>
</dbReference>
<dbReference type="AlphaFoldDB" id="A0A1S9RYP5"/>
<reference evidence="7" key="1">
    <citation type="submission" date="2015-09" db="EMBL/GenBank/DDBJ databases">
        <authorList>
            <person name="Fill T.P."/>
            <person name="Baretta J.F."/>
            <person name="de Almeida L.G."/>
            <person name="Rocha M."/>
            <person name="de Souza D.H."/>
            <person name="Malavazi I."/>
            <person name="Cerdeira L.T."/>
            <person name="Hong H."/>
            <person name="Samborskyy M."/>
            <person name="de Vasconcelos A.T."/>
            <person name="Leadlay P."/>
            <person name="Rodrigues-Filho E."/>
        </authorList>
    </citation>
    <scope>NUCLEOTIDE SEQUENCE [LARGE SCALE GENOMIC DNA]</scope>
    <source>
        <strain evidence="7">LaBioMMi 136</strain>
    </source>
</reference>
<evidence type="ECO:0000256" key="2">
    <source>
        <dbReference type="ARBA" id="ARBA00046325"/>
    </source>
</evidence>
<name>A0A1S9RYP5_PENBI</name>
<evidence type="ECO:0000313" key="6">
    <source>
        <dbReference type="EMBL" id="OOQ90647.1"/>
    </source>
</evidence>
<comment type="caution">
    <text evidence="6">The sequence shown here is derived from an EMBL/GenBank/DDBJ whole genome shotgun (WGS) entry which is preliminary data.</text>
</comment>
<dbReference type="Pfam" id="PF24137">
    <property type="entry name" value="DA_N"/>
    <property type="match status" value="1"/>
</dbReference>
<evidence type="ECO:0000259" key="5">
    <source>
        <dbReference type="Pfam" id="PF24137"/>
    </source>
</evidence>
<dbReference type="SUPFAM" id="SSF159245">
    <property type="entry name" value="AttH-like"/>
    <property type="match status" value="1"/>
</dbReference>
<accession>A0A1S9RYP5</accession>
<evidence type="ECO:0000259" key="4">
    <source>
        <dbReference type="Pfam" id="PF22903"/>
    </source>
</evidence>
<keyword evidence="3" id="KW-0732">Signal</keyword>
<dbReference type="GO" id="GO:0016853">
    <property type="term" value="F:isomerase activity"/>
    <property type="evidence" value="ECO:0007669"/>
    <property type="project" value="UniProtKB-KW"/>
</dbReference>
<evidence type="ECO:0000256" key="3">
    <source>
        <dbReference type="SAM" id="SignalP"/>
    </source>
</evidence>
<dbReference type="InterPro" id="IPR056402">
    <property type="entry name" value="DA_N"/>
</dbReference>
<evidence type="ECO:0000256" key="1">
    <source>
        <dbReference type="ARBA" id="ARBA00023235"/>
    </source>
</evidence>
<protein>
    <submittedName>
        <fullName evidence="6">Uncharacterized protein</fullName>
    </submittedName>
</protein>
<feature type="domain" description="Diels-Alderase N-terminal" evidence="5">
    <location>
        <begin position="68"/>
        <end position="240"/>
    </location>
</feature>
<gene>
    <name evidence="6" type="ORF">PEBR_04014</name>
</gene>
<sequence length="404" mass="44520">MRKSLFLGATLAVQAYGYSWPWQADVGSLQYTFSPACKASHYTAYETYAKPIDFRTSPLDPLDGPKLNPMNKTAGDQWEFDGIDETGKAGLVIGFYRDPNYAILGTGNFRVSLDLLLTNGTIYSQDHHVAHSIVEECESGVTGTWFTSDEVRYTFEVTNDYKHAKITVRTPRVTGTFEIHSSAPARYPDGTVYPNEHARTAAAPFFYWVQPIPTGRISVDLIVEGTAVQWKGLGGHERLWCAFSWFTLLEGMNVVRSELGPYQLTYLSFKSHILTPGVIYPSAFLSLNGEKIFSATQGTVSTTEDYVILSKKYDGAVTGGLADRATGHVLNLVSPQTGKHWYFEFEHSAVSFEFALGEGSGGSGFAALAKGGELAGEKEKYTGVALVEQLEFPEDSPFFKSNYV</sequence>
<feature type="domain" description="Diels-Alderase C-terminal" evidence="4">
    <location>
        <begin position="243"/>
        <end position="391"/>
    </location>
</feature>
<comment type="similarity">
    <text evidence="2">Belongs to the Diels-Alderase family.</text>
</comment>
<dbReference type="EMBL" id="LJBN01000057">
    <property type="protein sequence ID" value="OOQ90647.1"/>
    <property type="molecule type" value="Genomic_DNA"/>
</dbReference>
<dbReference type="Pfam" id="PF22903">
    <property type="entry name" value="DA_C"/>
    <property type="match status" value="1"/>
</dbReference>
<proteinExistence type="inferred from homology"/>
<feature type="signal peptide" evidence="3">
    <location>
        <begin position="1"/>
        <end position="17"/>
    </location>
</feature>
<keyword evidence="1" id="KW-0413">Isomerase</keyword>
<dbReference type="InterPro" id="IPR054499">
    <property type="entry name" value="DA_C"/>
</dbReference>
<evidence type="ECO:0000313" key="7">
    <source>
        <dbReference type="Proteomes" id="UP000190744"/>
    </source>
</evidence>
<organism evidence="6 7">
    <name type="scientific">Penicillium brasilianum</name>
    <dbReference type="NCBI Taxonomy" id="104259"/>
    <lineage>
        <taxon>Eukaryota</taxon>
        <taxon>Fungi</taxon>
        <taxon>Dikarya</taxon>
        <taxon>Ascomycota</taxon>
        <taxon>Pezizomycotina</taxon>
        <taxon>Eurotiomycetes</taxon>
        <taxon>Eurotiomycetidae</taxon>
        <taxon>Eurotiales</taxon>
        <taxon>Aspergillaceae</taxon>
        <taxon>Penicillium</taxon>
    </lineage>
</organism>
<feature type="chain" id="PRO_5010566060" evidence="3">
    <location>
        <begin position="18"/>
        <end position="404"/>
    </location>
</feature>